<dbReference type="Gene3D" id="3.30.1390.30">
    <property type="entry name" value="Penicillin-binding protein 2a, domain 3"/>
    <property type="match status" value="1"/>
</dbReference>
<dbReference type="EC" id="3.4.16.4" evidence="14"/>
<dbReference type="InterPro" id="IPR005311">
    <property type="entry name" value="PBP_dimer"/>
</dbReference>
<evidence type="ECO:0000256" key="6">
    <source>
        <dbReference type="ARBA" id="ARBA00022670"/>
    </source>
</evidence>
<proteinExistence type="inferred from homology"/>
<evidence type="ECO:0000256" key="9">
    <source>
        <dbReference type="ARBA" id="ARBA00022960"/>
    </source>
</evidence>
<comment type="subcellular location">
    <subcellularLocation>
        <location evidence="14">Cell inner membrane</location>
        <topology evidence="14">Single-pass membrane protein</topology>
    </subcellularLocation>
    <subcellularLocation>
        <location evidence="2">Cell membrane</location>
    </subcellularLocation>
    <subcellularLocation>
        <location evidence="1">Membrane</location>
        <topology evidence="1">Single-pass membrane protein</topology>
    </subcellularLocation>
</comment>
<keyword evidence="7 14" id="KW-0812">Transmembrane</keyword>
<comment type="caution">
    <text evidence="17">The sequence shown here is derived from an EMBL/GenBank/DDBJ whole genome shotgun (WGS) entry which is preliminary data.</text>
</comment>
<evidence type="ECO:0000313" key="18">
    <source>
        <dbReference type="Proteomes" id="UP000242502"/>
    </source>
</evidence>
<evidence type="ECO:0000256" key="7">
    <source>
        <dbReference type="ARBA" id="ARBA00022692"/>
    </source>
</evidence>
<dbReference type="PANTHER" id="PTHR30627:SF2">
    <property type="entry name" value="PEPTIDOGLYCAN D,D-TRANSPEPTIDASE MRDA"/>
    <property type="match status" value="1"/>
</dbReference>
<keyword evidence="11 14" id="KW-1133">Transmembrane helix</keyword>
<dbReference type="GO" id="GO:0008360">
    <property type="term" value="P:regulation of cell shape"/>
    <property type="evidence" value="ECO:0007669"/>
    <property type="project" value="UniProtKB-KW"/>
</dbReference>
<evidence type="ECO:0000313" key="17">
    <source>
        <dbReference type="EMBL" id="ODS23768.1"/>
    </source>
</evidence>
<dbReference type="GO" id="GO:0071555">
    <property type="term" value="P:cell wall organization"/>
    <property type="evidence" value="ECO:0007669"/>
    <property type="project" value="UniProtKB-KW"/>
</dbReference>
<evidence type="ECO:0000256" key="12">
    <source>
        <dbReference type="ARBA" id="ARBA00023136"/>
    </source>
</evidence>
<accession>A0A1D2QQA4</accession>
<dbReference type="InterPro" id="IPR017790">
    <property type="entry name" value="Penicillin-binding_protein_2"/>
</dbReference>
<evidence type="ECO:0000256" key="8">
    <source>
        <dbReference type="ARBA" id="ARBA00022801"/>
    </source>
</evidence>
<dbReference type="GO" id="GO:0071972">
    <property type="term" value="F:peptidoglycan L,D-transpeptidase activity"/>
    <property type="evidence" value="ECO:0007669"/>
    <property type="project" value="TreeGrafter"/>
</dbReference>
<evidence type="ECO:0000259" key="16">
    <source>
        <dbReference type="Pfam" id="PF03717"/>
    </source>
</evidence>
<dbReference type="GO" id="GO:0009252">
    <property type="term" value="P:peptidoglycan biosynthetic process"/>
    <property type="evidence" value="ECO:0007669"/>
    <property type="project" value="UniProtKB-UniRule"/>
</dbReference>
<evidence type="ECO:0000256" key="1">
    <source>
        <dbReference type="ARBA" id="ARBA00004167"/>
    </source>
</evidence>
<dbReference type="Pfam" id="PF00905">
    <property type="entry name" value="Transpeptidase"/>
    <property type="match status" value="1"/>
</dbReference>
<comment type="catalytic activity">
    <reaction evidence="14">
        <text>Preferential cleavage: (Ac)2-L-Lys-D-Ala-|-D-Ala. Also transpeptidation of peptidyl-alanyl moieties that are N-acyl substituents of D-alanine.</text>
        <dbReference type="EC" id="3.4.16.4"/>
    </reaction>
</comment>
<dbReference type="Pfam" id="PF03717">
    <property type="entry name" value="PBP_dimer"/>
    <property type="match status" value="1"/>
</dbReference>
<gene>
    <name evidence="14" type="primary">mrdA</name>
    <name evidence="17" type="ORF">AB835_07260</name>
</gene>
<dbReference type="AlphaFoldDB" id="A0A1D2QQA4"/>
<dbReference type="HAMAP" id="MF_02081">
    <property type="entry name" value="MrdA_transpept"/>
    <property type="match status" value="1"/>
</dbReference>
<feature type="domain" description="Penicillin-binding protein transpeptidase" evidence="15">
    <location>
        <begin position="271"/>
        <end position="605"/>
    </location>
</feature>
<evidence type="ECO:0000256" key="14">
    <source>
        <dbReference type="HAMAP-Rule" id="MF_02081"/>
    </source>
</evidence>
<dbReference type="EMBL" id="MDLC01000021">
    <property type="protein sequence ID" value="ODS23768.1"/>
    <property type="molecule type" value="Genomic_DNA"/>
</dbReference>
<dbReference type="InterPro" id="IPR001460">
    <property type="entry name" value="PCN-bd_Tpept"/>
</dbReference>
<evidence type="ECO:0000256" key="5">
    <source>
        <dbReference type="ARBA" id="ARBA00022645"/>
    </source>
</evidence>
<evidence type="ECO:0000256" key="13">
    <source>
        <dbReference type="ARBA" id="ARBA00023316"/>
    </source>
</evidence>
<keyword evidence="5 14" id="KW-0121">Carboxypeptidase</keyword>
<dbReference type="Proteomes" id="UP000242502">
    <property type="component" value="Unassembled WGS sequence"/>
</dbReference>
<keyword evidence="3 14" id="KW-1003">Cell membrane</keyword>
<name>A0A1D2QQA4_9GAMM</name>
<keyword evidence="9 14" id="KW-0133">Cell shape</keyword>
<dbReference type="STRING" id="62101.AB835_07260"/>
<evidence type="ECO:0000256" key="4">
    <source>
        <dbReference type="ARBA" id="ARBA00022519"/>
    </source>
</evidence>
<dbReference type="GO" id="GO:0006508">
    <property type="term" value="P:proteolysis"/>
    <property type="evidence" value="ECO:0007669"/>
    <property type="project" value="UniProtKB-KW"/>
</dbReference>
<evidence type="ECO:0000256" key="11">
    <source>
        <dbReference type="ARBA" id="ARBA00022989"/>
    </source>
</evidence>
<comment type="similarity">
    <text evidence="14">Belongs to the transpeptidase family. MrdA subfamily.</text>
</comment>
<evidence type="ECO:0000256" key="2">
    <source>
        <dbReference type="ARBA" id="ARBA00004236"/>
    </source>
</evidence>
<keyword evidence="8 14" id="KW-0378">Hydrolase</keyword>
<dbReference type="SUPFAM" id="SSF56601">
    <property type="entry name" value="beta-lactamase/transpeptidase-like"/>
    <property type="match status" value="1"/>
</dbReference>
<keyword evidence="6 14" id="KW-0645">Protease</keyword>
<keyword evidence="12 14" id="KW-0472">Membrane</keyword>
<evidence type="ECO:0000256" key="10">
    <source>
        <dbReference type="ARBA" id="ARBA00022984"/>
    </source>
</evidence>
<feature type="transmembrane region" description="Helical" evidence="14">
    <location>
        <begin position="21"/>
        <end position="40"/>
    </location>
</feature>
<dbReference type="InterPro" id="IPR036138">
    <property type="entry name" value="PBP_dimer_sf"/>
</dbReference>
<evidence type="ECO:0000259" key="15">
    <source>
        <dbReference type="Pfam" id="PF00905"/>
    </source>
</evidence>
<keyword evidence="10 14" id="KW-0573">Peptidoglycan synthesis</keyword>
<dbReference type="GO" id="GO:0008658">
    <property type="term" value="F:penicillin binding"/>
    <property type="evidence" value="ECO:0007669"/>
    <property type="project" value="UniProtKB-UniRule"/>
</dbReference>
<comment type="function">
    <text evidence="14">Catalyzes cross-linking of the peptidoglycan cell wall.</text>
</comment>
<feature type="domain" description="Penicillin-binding protein dimerisation" evidence="16">
    <location>
        <begin position="64"/>
        <end position="239"/>
    </location>
</feature>
<evidence type="ECO:0000256" key="3">
    <source>
        <dbReference type="ARBA" id="ARBA00022475"/>
    </source>
</evidence>
<dbReference type="SUPFAM" id="SSF56519">
    <property type="entry name" value="Penicillin binding protein dimerisation domain"/>
    <property type="match status" value="1"/>
</dbReference>
<comment type="pathway">
    <text evidence="14">Cell wall biogenesis; peptidoglycan biosynthesis.</text>
</comment>
<dbReference type="GO" id="GO:0005886">
    <property type="term" value="C:plasma membrane"/>
    <property type="evidence" value="ECO:0007669"/>
    <property type="project" value="UniProtKB-SubCell"/>
</dbReference>
<reference evidence="17 18" key="1">
    <citation type="journal article" date="2016" name="Appl. Environ. Microbiol.">
        <title>Lack of Overt Genome Reduction in the Bryostatin-Producing Bryozoan Symbiont "Candidatus Endobugula sertula".</title>
        <authorList>
            <person name="Miller I.J."/>
            <person name="Vanee N."/>
            <person name="Fong S.S."/>
            <person name="Lim-Fong G.E."/>
            <person name="Kwan J.C."/>
        </authorList>
    </citation>
    <scope>NUCLEOTIDE SEQUENCE [LARGE SCALE GENOMIC DNA]</scope>
    <source>
        <strain evidence="17">AB1-4</strain>
    </source>
</reference>
<dbReference type="InterPro" id="IPR050515">
    <property type="entry name" value="Beta-lactam/transpept"/>
</dbReference>
<dbReference type="Gene3D" id="3.90.1310.10">
    <property type="entry name" value="Penicillin-binding protein 2a (Domain 2)"/>
    <property type="match status" value="1"/>
</dbReference>
<feature type="active site" description="Acyl-ester intermediate" evidence="14">
    <location>
        <position position="330"/>
    </location>
</feature>
<organism evidence="17 18">
    <name type="scientific">Candidatus Endobugula sertula</name>
    <name type="common">Bugula neritina bacterial symbiont</name>
    <dbReference type="NCBI Taxonomy" id="62101"/>
    <lineage>
        <taxon>Bacteria</taxon>
        <taxon>Pseudomonadati</taxon>
        <taxon>Pseudomonadota</taxon>
        <taxon>Gammaproteobacteria</taxon>
        <taxon>Cellvibrionales</taxon>
        <taxon>Cellvibrionaceae</taxon>
        <taxon>Candidatus Endobugula</taxon>
    </lineage>
</organism>
<dbReference type="GO" id="GO:0009002">
    <property type="term" value="F:serine-type D-Ala-D-Ala carboxypeptidase activity"/>
    <property type="evidence" value="ECO:0007669"/>
    <property type="project" value="UniProtKB-UniRule"/>
</dbReference>
<dbReference type="InterPro" id="IPR012338">
    <property type="entry name" value="Beta-lactam/transpept-like"/>
</dbReference>
<protein>
    <recommendedName>
        <fullName evidence="14">Peptidoglycan D,D-transpeptidase MrdA</fullName>
        <ecNumber evidence="14">3.4.16.4</ecNumber>
    </recommendedName>
    <alternativeName>
        <fullName evidence="14">Penicillin-binding protein 2</fullName>
        <shortName evidence="14">PBP-2</shortName>
    </alternativeName>
</protein>
<dbReference type="NCBIfam" id="TIGR03423">
    <property type="entry name" value="pbp2_mrdA"/>
    <property type="match status" value="1"/>
</dbReference>
<dbReference type="UniPathway" id="UPA00219"/>
<keyword evidence="13 14" id="KW-0961">Cell wall biogenesis/degradation</keyword>
<dbReference type="Gene3D" id="3.40.710.10">
    <property type="entry name" value="DD-peptidase/beta-lactamase superfamily"/>
    <property type="match status" value="1"/>
</dbReference>
<sequence length="627" mass="70775">MREREHLKDHHREASIFTGRVIVTLFIVLVMLGVLLTRYYSLQVIHYQNYATESDKNRILVQTIIPNRGLIYDTNGELLADNRPSFTLFLIPERVNDVSSTLSLLKTIISINDQTLQEFYDLLNDERPPYQAIPLRHRLTEEEIARLAVNKYRLSGVSVDAQLVRSYPKPYLFAHTVGYVGKINKKEKARFSEEERKRYKYMLTIGKIGLEKYYESQLFGEMGYQNVEKNALGRVLRTLERVPPVSGKDLRLYMDSRLQKVAWEAMGNRRGAVVAIDVKTGGVLAMLSTPTFNTNLFVTGISHKDYSALTNSLDLPLFDRTIQGRYPPASTVKPALGIAGLASRSITPTYRIFDPGYYKLENDDRLYRDWNPRGHGWVNVHKAIIESSDTFFYDMAYRTGVDQLYHYGSQFGLGKYTHIDIPNELSGLWPSREWKRSARQLPWFPGDTLNIGIGQGDALATPLQLAVMVSTIANRGVRHKPRLVKEIGGEPAQSEVVSAMENVSDKYWDVVHNAMYGVVHASNGTGRRIGRGINYKMAGKTGTAQVVGIKQGEKYDSEALSERHRDHALFIGFAPFDAPQIAIAVIVENGEAGSSAAAPVARKLFDAYISDEYPEQVQSELASRRKP</sequence>
<keyword evidence="4 14" id="KW-0997">Cell inner membrane</keyword>
<dbReference type="PANTHER" id="PTHR30627">
    <property type="entry name" value="PEPTIDOGLYCAN D,D-TRANSPEPTIDASE"/>
    <property type="match status" value="1"/>
</dbReference>
<comment type="caution">
    <text evidence="14">Lacks conserved residue(s) required for the propagation of feature annotation.</text>
</comment>